<reference evidence="5" key="1">
    <citation type="submission" date="2009-08" db="EMBL/GenBank/DDBJ databases">
        <title>Annotation of Salpingoeca rosetta.</title>
        <authorList>
            <consortium name="The Broad Institute Genome Sequencing Platform"/>
            <person name="Russ C."/>
            <person name="Cuomo C."/>
            <person name="Burger G."/>
            <person name="Gray M.W."/>
            <person name="Holland P.W.H."/>
            <person name="King N."/>
            <person name="Lang F.B.F."/>
            <person name="Roger A.J."/>
            <person name="Ruiz-Trillo I."/>
            <person name="Young S.K."/>
            <person name="Zeng Q."/>
            <person name="Gargeya S."/>
            <person name="Alvarado L."/>
            <person name="Berlin A."/>
            <person name="Chapman S.B."/>
            <person name="Chen Z."/>
            <person name="Freedman E."/>
            <person name="Gellesch M."/>
            <person name="Goldberg J."/>
            <person name="Griggs A."/>
            <person name="Gujja S."/>
            <person name="Heilman E."/>
            <person name="Heiman D."/>
            <person name="Howarth C."/>
            <person name="Mehta T."/>
            <person name="Neiman D."/>
            <person name="Pearson M."/>
            <person name="Roberts A."/>
            <person name="Saif S."/>
            <person name="Shea T."/>
            <person name="Shenoy N."/>
            <person name="Sisk P."/>
            <person name="Stolte C."/>
            <person name="Sykes S."/>
            <person name="White J."/>
            <person name="Yandava C."/>
            <person name="Haas B."/>
            <person name="Nusbaum C."/>
            <person name="Birren B."/>
        </authorList>
    </citation>
    <scope>NUCLEOTIDE SEQUENCE [LARGE SCALE GENOMIC DNA]</scope>
    <source>
        <strain evidence="5">ATCC 50818</strain>
    </source>
</reference>
<dbReference type="eggNOG" id="KOG3358">
    <property type="taxonomic scope" value="Eukaryota"/>
</dbReference>
<dbReference type="Proteomes" id="UP000007799">
    <property type="component" value="Unassembled WGS sequence"/>
</dbReference>
<feature type="domain" description="MIR" evidence="4">
    <location>
        <begin position="93"/>
        <end position="148"/>
    </location>
</feature>
<feature type="domain" description="MIR" evidence="4">
    <location>
        <begin position="31"/>
        <end position="85"/>
    </location>
</feature>
<dbReference type="SUPFAM" id="SSF82109">
    <property type="entry name" value="MIR domain"/>
    <property type="match status" value="1"/>
</dbReference>
<feature type="chain" id="PRO_5003287308" evidence="3">
    <location>
        <begin position="26"/>
        <end position="215"/>
    </location>
</feature>
<dbReference type="PROSITE" id="PS50919">
    <property type="entry name" value="MIR"/>
    <property type="match status" value="3"/>
</dbReference>
<keyword evidence="5" id="KW-0328">Glycosyltransferase</keyword>
<dbReference type="Pfam" id="PF02815">
    <property type="entry name" value="MIR"/>
    <property type="match status" value="1"/>
</dbReference>
<keyword evidence="1 3" id="KW-0732">Signal</keyword>
<dbReference type="RefSeq" id="XP_004995579.1">
    <property type="nucleotide sequence ID" value="XM_004995522.1"/>
</dbReference>
<keyword evidence="2" id="KW-0677">Repeat</keyword>
<dbReference type="AlphaFoldDB" id="F2U5J9"/>
<dbReference type="InterPro" id="IPR016093">
    <property type="entry name" value="MIR_motif"/>
</dbReference>
<dbReference type="PANTHER" id="PTHR46809">
    <property type="entry name" value="STROMAL CELL-DERIVED FACTOR 2-LIKE PROTEIN"/>
    <property type="match status" value="1"/>
</dbReference>
<dbReference type="Gene3D" id="2.80.10.50">
    <property type="match status" value="1"/>
</dbReference>
<dbReference type="GeneID" id="16076159"/>
<dbReference type="OrthoDB" id="5588846at2759"/>
<proteinExistence type="predicted"/>
<gene>
    <name evidence="5" type="ORF">PTSG_03847</name>
</gene>
<keyword evidence="5" id="KW-0808">Transferase</keyword>
<dbReference type="InterPro" id="IPR036300">
    <property type="entry name" value="MIR_dom_sf"/>
</dbReference>
<dbReference type="KEGG" id="sre:PTSG_03847"/>
<evidence type="ECO:0000313" key="5">
    <source>
        <dbReference type="EMBL" id="EGD83215.1"/>
    </source>
</evidence>
<dbReference type="STRING" id="946362.F2U5J9"/>
<dbReference type="OMA" id="KPQHGTR"/>
<dbReference type="SMART" id="SM00472">
    <property type="entry name" value="MIR"/>
    <property type="match status" value="3"/>
</dbReference>
<evidence type="ECO:0000256" key="1">
    <source>
        <dbReference type="ARBA" id="ARBA00022729"/>
    </source>
</evidence>
<dbReference type="EMBL" id="GL832962">
    <property type="protein sequence ID" value="EGD83215.1"/>
    <property type="molecule type" value="Genomic_DNA"/>
</dbReference>
<evidence type="ECO:0000313" key="6">
    <source>
        <dbReference type="Proteomes" id="UP000007799"/>
    </source>
</evidence>
<evidence type="ECO:0000256" key="2">
    <source>
        <dbReference type="ARBA" id="ARBA00022737"/>
    </source>
</evidence>
<feature type="signal peptide" evidence="3">
    <location>
        <begin position="1"/>
        <end position="25"/>
    </location>
</feature>
<feature type="domain" description="MIR" evidence="4">
    <location>
        <begin position="149"/>
        <end position="204"/>
    </location>
</feature>
<sequence>MMRRTMLVVVGVVAVALAIAATANASVPKGYEVVTCGTALKLEHVATSYRLHSQEVAYGTGSGQQSVTIKSEGQDMNDLWQIAGASGKECRRGQKIKCGSTIRLFHVGSQKWLHSHNFQSPLSHNQEVSAFGDHSQSDTGDNWKVECSGTYWKRDDTVRFRHADTKMYLHSTGRHQFNRPISGQREVCAYAKSSNLNQWRAAEGYFLKYMPKNAN</sequence>
<evidence type="ECO:0000256" key="3">
    <source>
        <dbReference type="SAM" id="SignalP"/>
    </source>
</evidence>
<evidence type="ECO:0000259" key="4">
    <source>
        <dbReference type="PROSITE" id="PS50919"/>
    </source>
</evidence>
<protein>
    <submittedName>
        <fullName evidence="5">Mannosyltransferase</fullName>
    </submittedName>
</protein>
<dbReference type="PANTHER" id="PTHR46809:SF2">
    <property type="entry name" value="GH21273P"/>
    <property type="match status" value="1"/>
</dbReference>
<dbReference type="InParanoid" id="F2U5J9"/>
<organism evidence="6">
    <name type="scientific">Salpingoeca rosetta (strain ATCC 50818 / BSB-021)</name>
    <dbReference type="NCBI Taxonomy" id="946362"/>
    <lineage>
        <taxon>Eukaryota</taxon>
        <taxon>Choanoflagellata</taxon>
        <taxon>Craspedida</taxon>
        <taxon>Salpingoecidae</taxon>
        <taxon>Salpingoeca</taxon>
    </lineage>
</organism>
<keyword evidence="6" id="KW-1185">Reference proteome</keyword>
<name>F2U5J9_SALR5</name>
<dbReference type="GO" id="GO:0016757">
    <property type="term" value="F:glycosyltransferase activity"/>
    <property type="evidence" value="ECO:0007669"/>
    <property type="project" value="UniProtKB-KW"/>
</dbReference>
<accession>F2U5J9</accession>
<dbReference type="FunCoup" id="F2U5J9">
    <property type="interactions" value="1191"/>
</dbReference>